<gene>
    <name evidence="1" type="ORF">FIBSPDRAFT_888835</name>
</gene>
<dbReference type="AlphaFoldDB" id="A0A166MVV0"/>
<sequence length="199" mass="22648">MYTSRDTNAVFADDVVKLDDISWFMSPERIVNIAKSRYPAQNTKHPHAPRLRFSRRGFCTHLPSFLPKLQMAACARHCACALPQLAVSNGVPVAPGTRVTSAAHVRAFVKDRVRYPAMIKAAGRWERAQDKRCQRRGKWQGGVQTVHGREPPRPAVFRDGALWTGMKAYRGLDRRRCHWRRSPPAWTTVQRRTVAPEGH</sequence>
<organism evidence="1 2">
    <name type="scientific">Athelia psychrophila</name>
    <dbReference type="NCBI Taxonomy" id="1759441"/>
    <lineage>
        <taxon>Eukaryota</taxon>
        <taxon>Fungi</taxon>
        <taxon>Dikarya</taxon>
        <taxon>Basidiomycota</taxon>
        <taxon>Agaricomycotina</taxon>
        <taxon>Agaricomycetes</taxon>
        <taxon>Agaricomycetidae</taxon>
        <taxon>Atheliales</taxon>
        <taxon>Atheliaceae</taxon>
        <taxon>Athelia</taxon>
    </lineage>
</organism>
<name>A0A166MVV0_9AGAM</name>
<proteinExistence type="predicted"/>
<accession>A0A166MVV0</accession>
<dbReference type="EMBL" id="KV417526">
    <property type="protein sequence ID" value="KZP24372.1"/>
    <property type="molecule type" value="Genomic_DNA"/>
</dbReference>
<protein>
    <submittedName>
        <fullName evidence="1">Uncharacterized protein</fullName>
    </submittedName>
</protein>
<dbReference type="Proteomes" id="UP000076532">
    <property type="component" value="Unassembled WGS sequence"/>
</dbReference>
<reference evidence="1 2" key="1">
    <citation type="journal article" date="2016" name="Mol. Biol. Evol.">
        <title>Comparative Genomics of Early-Diverging Mushroom-Forming Fungi Provides Insights into the Origins of Lignocellulose Decay Capabilities.</title>
        <authorList>
            <person name="Nagy L.G."/>
            <person name="Riley R."/>
            <person name="Tritt A."/>
            <person name="Adam C."/>
            <person name="Daum C."/>
            <person name="Floudas D."/>
            <person name="Sun H."/>
            <person name="Yadav J.S."/>
            <person name="Pangilinan J."/>
            <person name="Larsson K.H."/>
            <person name="Matsuura K."/>
            <person name="Barry K."/>
            <person name="Labutti K."/>
            <person name="Kuo R."/>
            <person name="Ohm R.A."/>
            <person name="Bhattacharya S.S."/>
            <person name="Shirouzu T."/>
            <person name="Yoshinaga Y."/>
            <person name="Martin F.M."/>
            <person name="Grigoriev I.V."/>
            <person name="Hibbett D.S."/>
        </authorList>
    </citation>
    <scope>NUCLEOTIDE SEQUENCE [LARGE SCALE GENOMIC DNA]</scope>
    <source>
        <strain evidence="1 2">CBS 109695</strain>
    </source>
</reference>
<keyword evidence="2" id="KW-1185">Reference proteome</keyword>
<evidence type="ECO:0000313" key="2">
    <source>
        <dbReference type="Proteomes" id="UP000076532"/>
    </source>
</evidence>
<evidence type="ECO:0000313" key="1">
    <source>
        <dbReference type="EMBL" id="KZP24372.1"/>
    </source>
</evidence>